<dbReference type="EMBL" id="PQFZ01000005">
    <property type="protein sequence ID" value="POR52574.1"/>
    <property type="molecule type" value="Genomic_DNA"/>
</dbReference>
<dbReference type="PIRSF" id="PIRSF006470">
    <property type="entry name" value="DctB"/>
    <property type="match status" value="1"/>
</dbReference>
<gene>
    <name evidence="3" type="ORF">CYD53_105239</name>
</gene>
<keyword evidence="1 2" id="KW-0732">Signal</keyword>
<organism evidence="3 4">
    <name type="scientific">Bosea psychrotolerans</name>
    <dbReference type="NCBI Taxonomy" id="1871628"/>
    <lineage>
        <taxon>Bacteria</taxon>
        <taxon>Pseudomonadati</taxon>
        <taxon>Pseudomonadota</taxon>
        <taxon>Alphaproteobacteria</taxon>
        <taxon>Hyphomicrobiales</taxon>
        <taxon>Boseaceae</taxon>
        <taxon>Bosea</taxon>
    </lineage>
</organism>
<dbReference type="InterPro" id="IPR004682">
    <property type="entry name" value="TRAP_DctP"/>
</dbReference>
<protein>
    <submittedName>
        <fullName evidence="3">Tripartite ATP-independent transporter DctP family solute receptor</fullName>
    </submittedName>
</protein>
<proteinExistence type="predicted"/>
<keyword evidence="3" id="KW-0675">Receptor</keyword>
<feature type="chain" id="PRO_5015695244" evidence="2">
    <location>
        <begin position="26"/>
        <end position="328"/>
    </location>
</feature>
<feature type="signal peptide" evidence="2">
    <location>
        <begin position="1"/>
        <end position="25"/>
    </location>
</feature>
<dbReference type="CDD" id="cd13675">
    <property type="entry name" value="PBP2_TRAP_SBP_like_5"/>
    <property type="match status" value="1"/>
</dbReference>
<dbReference type="PANTHER" id="PTHR33376:SF2">
    <property type="entry name" value="DICARBOXYLATE-BINDING PERIPLASMIC PROTEIN"/>
    <property type="match status" value="1"/>
</dbReference>
<evidence type="ECO:0000256" key="1">
    <source>
        <dbReference type="ARBA" id="ARBA00022729"/>
    </source>
</evidence>
<sequence>MRLTSILHTAMVAIACLASIASASAQQPKVLNLAFVGRVTAPEGIAMTAFAEEIKAKTNGRIEIRLHPGGALGGDREVLEGLQIGTVDLTVPSTSIIANFVPEVQVFDIPFLFRDFNHAQAVLDGPIGQEILAKFKAKGLQGLAFGGIGFRQLTNSRRPVNGPEDVKGLKIRTQENQIHLQVWRALGALPTPMALPEVFTALQQGVVDGQENPIGAILNNKFGQVQKYLTITNHAFTPVGFVMAPRAFEALSPEDQKLFVEAGRRAMAICKDEVGKVEKTGVDELRKLGLQVVEKVDTARFQDLLKPAFAELGKRFGEATIARIKDQK</sequence>
<dbReference type="Proteomes" id="UP000236919">
    <property type="component" value="Unassembled WGS sequence"/>
</dbReference>
<dbReference type="GO" id="GO:0030246">
    <property type="term" value="F:carbohydrate binding"/>
    <property type="evidence" value="ECO:0007669"/>
    <property type="project" value="TreeGrafter"/>
</dbReference>
<evidence type="ECO:0000313" key="4">
    <source>
        <dbReference type="Proteomes" id="UP000236919"/>
    </source>
</evidence>
<keyword evidence="4" id="KW-1185">Reference proteome</keyword>
<reference evidence="3 4" key="1">
    <citation type="submission" date="2018-01" db="EMBL/GenBank/DDBJ databases">
        <title>Genomic Encyclopedia of Type Strains, Phase III (KMG-III): the genomes of soil and plant-associated and newly described type strains.</title>
        <authorList>
            <person name="Whitman W."/>
        </authorList>
    </citation>
    <scope>NUCLEOTIDE SEQUENCE [LARGE SCALE GENOMIC DNA]</scope>
    <source>
        <strain evidence="3 4">1131</strain>
    </source>
</reference>
<dbReference type="NCBIfam" id="TIGR00787">
    <property type="entry name" value="dctP"/>
    <property type="match status" value="1"/>
</dbReference>
<dbReference type="Gene3D" id="3.40.190.170">
    <property type="entry name" value="Bacterial extracellular solute-binding protein, family 7"/>
    <property type="match status" value="1"/>
</dbReference>
<dbReference type="GO" id="GO:0055085">
    <property type="term" value="P:transmembrane transport"/>
    <property type="evidence" value="ECO:0007669"/>
    <property type="project" value="InterPro"/>
</dbReference>
<dbReference type="InterPro" id="IPR038404">
    <property type="entry name" value="TRAP_DctP_sf"/>
</dbReference>
<evidence type="ECO:0000256" key="2">
    <source>
        <dbReference type="SAM" id="SignalP"/>
    </source>
</evidence>
<comment type="caution">
    <text evidence="3">The sequence shown here is derived from an EMBL/GenBank/DDBJ whole genome shotgun (WGS) entry which is preliminary data.</text>
</comment>
<dbReference type="GO" id="GO:0030288">
    <property type="term" value="C:outer membrane-bounded periplasmic space"/>
    <property type="evidence" value="ECO:0007669"/>
    <property type="project" value="InterPro"/>
</dbReference>
<dbReference type="InterPro" id="IPR018389">
    <property type="entry name" value="DctP_fam"/>
</dbReference>
<evidence type="ECO:0000313" key="3">
    <source>
        <dbReference type="EMBL" id="POR52574.1"/>
    </source>
</evidence>
<dbReference type="NCBIfam" id="NF037995">
    <property type="entry name" value="TRAP_S1"/>
    <property type="match status" value="1"/>
</dbReference>
<dbReference type="PANTHER" id="PTHR33376">
    <property type="match status" value="1"/>
</dbReference>
<dbReference type="PROSITE" id="PS51257">
    <property type="entry name" value="PROKAR_LIPOPROTEIN"/>
    <property type="match status" value="1"/>
</dbReference>
<dbReference type="AlphaFoldDB" id="A0A2S4MCY4"/>
<dbReference type="Pfam" id="PF03480">
    <property type="entry name" value="DctP"/>
    <property type="match status" value="1"/>
</dbReference>
<name>A0A2S4MCY4_9HYPH</name>
<accession>A0A2S4MCY4</accession>
<dbReference type="RefSeq" id="WP_103718184.1">
    <property type="nucleotide sequence ID" value="NZ_PQFZ01000005.1"/>
</dbReference>
<dbReference type="OrthoDB" id="9803763at2"/>